<dbReference type="PANTHER" id="PTHR43687:SF1">
    <property type="entry name" value="FERREDOXIN III"/>
    <property type="match status" value="1"/>
</dbReference>
<accession>A0A367ZN12</accession>
<evidence type="ECO:0000256" key="4">
    <source>
        <dbReference type="ARBA" id="ARBA00023014"/>
    </source>
</evidence>
<evidence type="ECO:0000256" key="3">
    <source>
        <dbReference type="ARBA" id="ARBA00023004"/>
    </source>
</evidence>
<dbReference type="SUPFAM" id="SSF54862">
    <property type="entry name" value="4Fe-4S ferredoxins"/>
    <property type="match status" value="1"/>
</dbReference>
<evidence type="ECO:0000256" key="2">
    <source>
        <dbReference type="ARBA" id="ARBA00022723"/>
    </source>
</evidence>
<evidence type="ECO:0000313" key="7">
    <source>
        <dbReference type="Proteomes" id="UP000252355"/>
    </source>
</evidence>
<feature type="domain" description="4Fe-4S ferredoxin-type" evidence="5">
    <location>
        <begin position="232"/>
        <end position="261"/>
    </location>
</feature>
<keyword evidence="3" id="KW-0408">Iron</keyword>
<dbReference type="Proteomes" id="UP000252355">
    <property type="component" value="Unassembled WGS sequence"/>
</dbReference>
<keyword evidence="4" id="KW-0411">Iron-sulfur</keyword>
<feature type="domain" description="4Fe-4S ferredoxin-type" evidence="5">
    <location>
        <begin position="201"/>
        <end position="230"/>
    </location>
</feature>
<keyword evidence="2" id="KW-0479">Metal-binding</keyword>
<dbReference type="PROSITE" id="PS51379">
    <property type="entry name" value="4FE4S_FER_2"/>
    <property type="match status" value="2"/>
</dbReference>
<dbReference type="Pfam" id="PF14697">
    <property type="entry name" value="Fer4_21"/>
    <property type="match status" value="1"/>
</dbReference>
<reference evidence="6 7" key="1">
    <citation type="submission" date="2018-05" db="EMBL/GenBank/DDBJ databases">
        <title>A metagenomic window into the 2 km-deep terrestrial subsurface aquifer revealed taxonomically and functionally diverse microbial community comprising novel uncultured bacterial lineages.</title>
        <authorList>
            <person name="Kadnikov V.V."/>
            <person name="Mardanov A.V."/>
            <person name="Beletsky A.V."/>
            <person name="Banks D."/>
            <person name="Pimenov N.V."/>
            <person name="Frank Y.A."/>
            <person name="Karnachuk O.V."/>
            <person name="Ravin N.V."/>
        </authorList>
    </citation>
    <scope>NUCLEOTIDE SEQUENCE [LARGE SCALE GENOMIC DNA]</scope>
    <source>
        <strain evidence="6">BY5</strain>
    </source>
</reference>
<gene>
    <name evidence="6" type="ORF">OZSIB_0056</name>
</gene>
<keyword evidence="1" id="KW-0004">4Fe-4S</keyword>
<dbReference type="PROSITE" id="PS00198">
    <property type="entry name" value="4FE4S_FER_1"/>
    <property type="match status" value="1"/>
</dbReference>
<evidence type="ECO:0000313" key="6">
    <source>
        <dbReference type="EMBL" id="RCK79416.1"/>
    </source>
</evidence>
<protein>
    <submittedName>
        <fullName evidence="6">Ferredoxin</fullName>
    </submittedName>
</protein>
<dbReference type="PANTHER" id="PTHR43687">
    <property type="entry name" value="ADENYLYLSULFATE REDUCTASE, BETA SUBUNIT"/>
    <property type="match status" value="1"/>
</dbReference>
<comment type="caution">
    <text evidence="6">The sequence shown here is derived from an EMBL/GenBank/DDBJ whole genome shotgun (WGS) entry which is preliminary data.</text>
</comment>
<dbReference type="InterPro" id="IPR017896">
    <property type="entry name" value="4Fe4S_Fe-S-bd"/>
</dbReference>
<sequence length="271" mass="31373">MCEFCTKHGEGGKWYENARNYTEEVFRQVSSEEKLKAFLQEFPGVLRESLPRAMAWRRRYPKIYRFLAWPLATRYFKSAHFGQIVPLEDVERILERFTMVVRLPCICRRVTTGKELRYCLGIGMDLTHVLREAPDFRDFDRISPVEATTLVRHLDQAGCVHSIWTFGTPYIGAICNCDRDCMAWRTQFKEQAVKVMWKAEYVAMVDPERCIGCRACLRRCFYDALAFDREAGQAVIAPQQCVGCGVCRAVCPKDAIALRDRRGLAEVAEDW</sequence>
<name>A0A367ZN12_9BACT</name>
<evidence type="ECO:0000259" key="5">
    <source>
        <dbReference type="PROSITE" id="PS51379"/>
    </source>
</evidence>
<dbReference type="GO" id="GO:0051539">
    <property type="term" value="F:4 iron, 4 sulfur cluster binding"/>
    <property type="evidence" value="ECO:0007669"/>
    <property type="project" value="UniProtKB-KW"/>
</dbReference>
<dbReference type="GO" id="GO:0046872">
    <property type="term" value="F:metal ion binding"/>
    <property type="evidence" value="ECO:0007669"/>
    <property type="project" value="UniProtKB-KW"/>
</dbReference>
<proteinExistence type="predicted"/>
<dbReference type="EMBL" id="QOQW01000013">
    <property type="protein sequence ID" value="RCK79416.1"/>
    <property type="molecule type" value="Genomic_DNA"/>
</dbReference>
<evidence type="ECO:0000256" key="1">
    <source>
        <dbReference type="ARBA" id="ARBA00022485"/>
    </source>
</evidence>
<dbReference type="InterPro" id="IPR050572">
    <property type="entry name" value="Fe-S_Ferredoxin"/>
</dbReference>
<dbReference type="AlphaFoldDB" id="A0A367ZN12"/>
<dbReference type="Gene3D" id="3.30.70.20">
    <property type="match status" value="2"/>
</dbReference>
<organism evidence="6 7">
    <name type="scientific">Candidatus Ozemobacter sibiricus</name>
    <dbReference type="NCBI Taxonomy" id="2268124"/>
    <lineage>
        <taxon>Bacteria</taxon>
        <taxon>Candidatus Ozemobacteria</taxon>
        <taxon>Candidatus Ozemobacterales</taxon>
        <taxon>Candidatus Ozemobacteraceae</taxon>
        <taxon>Candidatus Ozemobacter</taxon>
    </lineage>
</organism>
<dbReference type="InterPro" id="IPR017900">
    <property type="entry name" value="4Fe4S_Fe_S_CS"/>
</dbReference>